<feature type="transmembrane region" description="Helical" evidence="1">
    <location>
        <begin position="61"/>
        <end position="85"/>
    </location>
</feature>
<reference evidence="2 3" key="1">
    <citation type="submission" date="2015-09" db="EMBL/GenBank/DDBJ databases">
        <title>Sorangium comparison.</title>
        <authorList>
            <person name="Zaburannyi N."/>
            <person name="Bunk B."/>
            <person name="Overmann J."/>
            <person name="Mueller R."/>
        </authorList>
    </citation>
    <scope>NUCLEOTIDE SEQUENCE [LARGE SCALE GENOMIC DNA]</scope>
    <source>
        <strain evidence="2 3">So ce26</strain>
    </source>
</reference>
<dbReference type="AlphaFoldDB" id="A0A2L0F4L9"/>
<evidence type="ECO:0000313" key="2">
    <source>
        <dbReference type="EMBL" id="AUX46441.1"/>
    </source>
</evidence>
<dbReference type="RefSeq" id="WP_104984624.1">
    <property type="nucleotide sequence ID" value="NZ_CP012673.1"/>
</dbReference>
<feature type="transmembrane region" description="Helical" evidence="1">
    <location>
        <begin position="210"/>
        <end position="229"/>
    </location>
</feature>
<evidence type="ECO:0000256" key="1">
    <source>
        <dbReference type="SAM" id="Phobius"/>
    </source>
</evidence>
<dbReference type="Proteomes" id="UP000238348">
    <property type="component" value="Chromosome"/>
</dbReference>
<proteinExistence type="predicted"/>
<feature type="transmembrane region" description="Helical" evidence="1">
    <location>
        <begin position="23"/>
        <end position="49"/>
    </location>
</feature>
<sequence length="417" mass="44183">MPPSSRLPFEGTSHHAARHHRGLVHVLGILSLLSAVGPLITGVLIALLGEVLGDRSLGSTARAAMALSGISLPVAVALALASLIVSRAPEQLWGPLRVAAGPAGLRLGRGDESRWIPRAGIRSGLVVPGPLSRVELQLRRGQLLELRVATEEEGARLLVALGLGAAERRVAVSLGSPSGELVAGCLSLPVFMFLGFIALLPFIAAHGARSFAGVTAAWLALSLVPTWLLRRAARPVQIVIGSDGVRVVRPFSTTWLPYAELTGVETYYEQLFLFGRREDRPVALRAGNGLAEALAQRIREAQRRAAGGEARRGVEALDRCGRDVAAWREDLRKLLGAGDYRAAGMTPEDALGTLGDAKAPQDRRIGAALLLRIAGHPEAQEHIRVAAEATVDDGLRAALELAAEEEIDEASLARALR</sequence>
<keyword evidence="1" id="KW-0472">Membrane</keyword>
<keyword evidence="1" id="KW-0812">Transmembrane</keyword>
<protein>
    <submittedName>
        <fullName evidence="2">Uncharacterized protein</fullName>
    </submittedName>
</protein>
<name>A0A2L0F4L9_SORCE</name>
<gene>
    <name evidence="2" type="ORF">SOCE26_079470</name>
</gene>
<accession>A0A2L0F4L9</accession>
<keyword evidence="1" id="KW-1133">Transmembrane helix</keyword>
<feature type="transmembrane region" description="Helical" evidence="1">
    <location>
        <begin position="181"/>
        <end position="204"/>
    </location>
</feature>
<dbReference type="OrthoDB" id="5519084at2"/>
<organism evidence="2 3">
    <name type="scientific">Sorangium cellulosum</name>
    <name type="common">Polyangium cellulosum</name>
    <dbReference type="NCBI Taxonomy" id="56"/>
    <lineage>
        <taxon>Bacteria</taxon>
        <taxon>Pseudomonadati</taxon>
        <taxon>Myxococcota</taxon>
        <taxon>Polyangia</taxon>
        <taxon>Polyangiales</taxon>
        <taxon>Polyangiaceae</taxon>
        <taxon>Sorangium</taxon>
    </lineage>
</organism>
<evidence type="ECO:0000313" key="3">
    <source>
        <dbReference type="Proteomes" id="UP000238348"/>
    </source>
</evidence>
<dbReference type="EMBL" id="CP012673">
    <property type="protein sequence ID" value="AUX46441.1"/>
    <property type="molecule type" value="Genomic_DNA"/>
</dbReference>